<evidence type="ECO:0000259" key="1">
    <source>
        <dbReference type="Pfam" id="PF10056"/>
    </source>
</evidence>
<dbReference type="Proteomes" id="UP000245461">
    <property type="component" value="Unassembled WGS sequence"/>
</dbReference>
<comment type="caution">
    <text evidence="2">The sequence shown here is derived from an EMBL/GenBank/DDBJ whole genome shotgun (WGS) entry which is preliminary data.</text>
</comment>
<evidence type="ECO:0000313" key="3">
    <source>
        <dbReference type="Proteomes" id="UP000245461"/>
    </source>
</evidence>
<name>A0A317EAP1_9PROT</name>
<gene>
    <name evidence="2" type="ORF">DKG74_08635</name>
</gene>
<sequence>MKRAEAIGRALDIEAPALPAKDRTAVIDRALGSRQMAHAPAPVAAWAALVAYARHGFSDYDALLAEGYDREAARHFTAEAVAAVLSGWGCRNPLPTGISD</sequence>
<keyword evidence="3" id="KW-1185">Reference proteome</keyword>
<evidence type="ECO:0000313" key="2">
    <source>
        <dbReference type="EMBL" id="PWR24178.1"/>
    </source>
</evidence>
<reference evidence="2 3" key="1">
    <citation type="submission" date="2018-05" db="EMBL/GenBank/DDBJ databases">
        <title>Zavarzinia sp. HR-AS.</title>
        <authorList>
            <person name="Lee Y."/>
            <person name="Jeon C.O."/>
        </authorList>
    </citation>
    <scope>NUCLEOTIDE SEQUENCE [LARGE SCALE GENOMIC DNA]</scope>
    <source>
        <strain evidence="2 3">HR-AS</strain>
    </source>
</reference>
<dbReference type="InterPro" id="IPR018744">
    <property type="entry name" value="DUF2293"/>
</dbReference>
<dbReference type="OrthoDB" id="1159372at2"/>
<feature type="domain" description="DUF2293" evidence="1">
    <location>
        <begin position="13"/>
        <end position="89"/>
    </location>
</feature>
<organism evidence="2 3">
    <name type="scientific">Zavarzinia aquatilis</name>
    <dbReference type="NCBI Taxonomy" id="2211142"/>
    <lineage>
        <taxon>Bacteria</taxon>
        <taxon>Pseudomonadati</taxon>
        <taxon>Pseudomonadota</taxon>
        <taxon>Alphaproteobacteria</taxon>
        <taxon>Rhodospirillales</taxon>
        <taxon>Zavarziniaceae</taxon>
        <taxon>Zavarzinia</taxon>
    </lineage>
</organism>
<accession>A0A317EAP1</accession>
<proteinExistence type="predicted"/>
<protein>
    <submittedName>
        <fullName evidence="2">DUF2293 domain-containing protein</fullName>
    </submittedName>
</protein>
<dbReference type="EMBL" id="QGLE01000004">
    <property type="protein sequence ID" value="PWR24178.1"/>
    <property type="molecule type" value="Genomic_DNA"/>
</dbReference>
<dbReference type="RefSeq" id="WP_109904748.1">
    <property type="nucleotide sequence ID" value="NZ_QGLE01000004.1"/>
</dbReference>
<dbReference type="AlphaFoldDB" id="A0A317EAP1"/>
<dbReference type="Pfam" id="PF10056">
    <property type="entry name" value="DUF2293"/>
    <property type="match status" value="1"/>
</dbReference>